<evidence type="ECO:0000313" key="2">
    <source>
        <dbReference type="Proteomes" id="UP000048984"/>
    </source>
</evidence>
<sequence length="74" mass="7986">MTEDEVEDVVYKLAEAARDQMLELGFDPEVIGKAMIAHGTSAYAGAVGPLRRDEVVRHLHGLADRIGIPVQGEA</sequence>
<dbReference type="AlphaFoldDB" id="A0A0P6VRX6"/>
<evidence type="ECO:0000313" key="1">
    <source>
        <dbReference type="EMBL" id="KPL55482.1"/>
    </source>
</evidence>
<accession>A0A0P6VRX6</accession>
<comment type="caution">
    <text evidence="1">The sequence shown here is derived from an EMBL/GenBank/DDBJ whole genome shotgun (WGS) entry which is preliminary data.</text>
</comment>
<reference evidence="1 2" key="2">
    <citation type="submission" date="2015-10" db="EMBL/GenBank/DDBJ databases">
        <title>Draft Genome Sequence of Prosthecomicrobium hirschii ATCC 27832.</title>
        <authorList>
            <person name="Daniel J."/>
            <person name="Givan S.A."/>
            <person name="Brun Y.V."/>
            <person name="Brown P.J."/>
        </authorList>
    </citation>
    <scope>NUCLEOTIDE SEQUENCE [LARGE SCALE GENOMIC DNA]</scope>
    <source>
        <strain evidence="1 2">16</strain>
    </source>
</reference>
<name>A0A0P6VRX6_9HYPH</name>
<gene>
    <name evidence="1" type="ORF">ABB55_27280</name>
</gene>
<keyword evidence="2" id="KW-1185">Reference proteome</keyword>
<reference evidence="1 2" key="1">
    <citation type="submission" date="2015-09" db="EMBL/GenBank/DDBJ databases">
        <authorList>
            <person name="Jackson K.R."/>
            <person name="Lunt B.L."/>
            <person name="Fisher J.N.B."/>
            <person name="Gardner A.V."/>
            <person name="Bailey M.E."/>
            <person name="Deus L.M."/>
            <person name="Earl A.S."/>
            <person name="Gibby P.D."/>
            <person name="Hartmann K.A."/>
            <person name="Liu J.E."/>
            <person name="Manci A.M."/>
            <person name="Nielsen D.A."/>
            <person name="Solomon M.B."/>
            <person name="Breakwell D.P."/>
            <person name="Burnett S.H."/>
            <person name="Grose J.H."/>
        </authorList>
    </citation>
    <scope>NUCLEOTIDE SEQUENCE [LARGE SCALE GENOMIC DNA]</scope>
    <source>
        <strain evidence="1 2">16</strain>
    </source>
</reference>
<proteinExistence type="predicted"/>
<dbReference type="STRING" id="665126.ABB55_27280"/>
<organism evidence="1 2">
    <name type="scientific">Prosthecodimorpha hirschii</name>
    <dbReference type="NCBI Taxonomy" id="665126"/>
    <lineage>
        <taxon>Bacteria</taxon>
        <taxon>Pseudomonadati</taxon>
        <taxon>Pseudomonadota</taxon>
        <taxon>Alphaproteobacteria</taxon>
        <taxon>Hyphomicrobiales</taxon>
        <taxon>Ancalomicrobiaceae</taxon>
        <taxon>Prosthecodimorpha</taxon>
    </lineage>
</organism>
<dbReference type="RefSeq" id="WP_054361648.1">
    <property type="nucleotide sequence ID" value="NZ_LJYW01000001.1"/>
</dbReference>
<dbReference type="EMBL" id="LJYW01000001">
    <property type="protein sequence ID" value="KPL55482.1"/>
    <property type="molecule type" value="Genomic_DNA"/>
</dbReference>
<dbReference type="Proteomes" id="UP000048984">
    <property type="component" value="Unassembled WGS sequence"/>
</dbReference>
<protein>
    <submittedName>
        <fullName evidence="1">Uncharacterized protein</fullName>
    </submittedName>
</protein>